<organism evidence="8 9">
    <name type="scientific">Motilimonas cestriensis</name>
    <dbReference type="NCBI Taxonomy" id="2742685"/>
    <lineage>
        <taxon>Bacteria</taxon>
        <taxon>Pseudomonadati</taxon>
        <taxon>Pseudomonadota</taxon>
        <taxon>Gammaproteobacteria</taxon>
        <taxon>Alteromonadales</taxon>
        <taxon>Alteromonadales genera incertae sedis</taxon>
        <taxon>Motilimonas</taxon>
    </lineage>
</organism>
<gene>
    <name evidence="8" type="ORF">K6Y31_15435</name>
</gene>
<evidence type="ECO:0000256" key="1">
    <source>
        <dbReference type="ARBA" id="ARBA00001961"/>
    </source>
</evidence>
<comment type="cofactor">
    <cofactor evidence="1">
        <name>L-ascorbate</name>
        <dbReference type="ChEBI" id="CHEBI:38290"/>
    </cofactor>
</comment>
<evidence type="ECO:0000313" key="8">
    <source>
        <dbReference type="EMBL" id="MCE2596206.1"/>
    </source>
</evidence>
<proteinExistence type="predicted"/>
<dbReference type="InterPro" id="IPR006620">
    <property type="entry name" value="Pro_4_hyd_alph"/>
</dbReference>
<dbReference type="PANTHER" id="PTHR12907:SF26">
    <property type="entry name" value="HIF PROLYL HYDROXYLASE, ISOFORM C"/>
    <property type="match status" value="1"/>
</dbReference>
<dbReference type="InterPro" id="IPR005123">
    <property type="entry name" value="Oxoglu/Fe-dep_dioxygenase_dom"/>
</dbReference>
<reference evidence="8 9" key="1">
    <citation type="journal article" date="2022" name="Environ. Microbiol. Rep.">
        <title>Eco-phylogenetic analyses reveal divergent evolution of vitamin B12 metabolism in the marine bacterial family 'Psychromonadaceae'.</title>
        <authorList>
            <person name="Jin X."/>
            <person name="Yang Y."/>
            <person name="Cao H."/>
            <person name="Gao B."/>
            <person name="Zhao Z."/>
        </authorList>
    </citation>
    <scope>NUCLEOTIDE SEQUENCE [LARGE SCALE GENOMIC DNA]</scope>
    <source>
        <strain evidence="8 9">MKS20</strain>
    </source>
</reference>
<evidence type="ECO:0000256" key="2">
    <source>
        <dbReference type="ARBA" id="ARBA00022723"/>
    </source>
</evidence>
<evidence type="ECO:0000256" key="3">
    <source>
        <dbReference type="ARBA" id="ARBA00022896"/>
    </source>
</evidence>
<dbReference type="Pfam" id="PF13640">
    <property type="entry name" value="2OG-FeII_Oxy_3"/>
    <property type="match status" value="1"/>
</dbReference>
<name>A0ABS8WAZ5_9GAMM</name>
<dbReference type="Gene3D" id="2.60.120.620">
    <property type="entry name" value="q2cbj1_9rhob like domain"/>
    <property type="match status" value="1"/>
</dbReference>
<dbReference type="SMART" id="SM00702">
    <property type="entry name" value="P4Hc"/>
    <property type="match status" value="1"/>
</dbReference>
<evidence type="ECO:0000256" key="5">
    <source>
        <dbReference type="ARBA" id="ARBA00023002"/>
    </source>
</evidence>
<dbReference type="PANTHER" id="PTHR12907">
    <property type="entry name" value="EGL NINE HOMOLOG-RELATED"/>
    <property type="match status" value="1"/>
</dbReference>
<dbReference type="RefSeq" id="WP_233053854.1">
    <property type="nucleotide sequence ID" value="NZ_JAIMJA010000016.1"/>
</dbReference>
<evidence type="ECO:0000313" key="9">
    <source>
        <dbReference type="Proteomes" id="UP001201273"/>
    </source>
</evidence>
<keyword evidence="9" id="KW-1185">Reference proteome</keyword>
<feature type="domain" description="Fe2OG dioxygenase" evidence="7">
    <location>
        <begin position="109"/>
        <end position="215"/>
    </location>
</feature>
<dbReference type="EMBL" id="JAIMJA010000016">
    <property type="protein sequence ID" value="MCE2596206.1"/>
    <property type="molecule type" value="Genomic_DNA"/>
</dbReference>
<protein>
    <submittedName>
        <fullName evidence="8">2OG-Fe(II) oxygenase</fullName>
    </submittedName>
</protein>
<dbReference type="InterPro" id="IPR051559">
    <property type="entry name" value="HIF_prolyl_hydroxylases"/>
</dbReference>
<dbReference type="PROSITE" id="PS51471">
    <property type="entry name" value="FE2OG_OXY"/>
    <property type="match status" value="1"/>
</dbReference>
<dbReference type="Proteomes" id="UP001201273">
    <property type="component" value="Unassembled WGS sequence"/>
</dbReference>
<keyword evidence="5" id="KW-0560">Oxidoreductase</keyword>
<keyword evidence="4" id="KW-0223">Dioxygenase</keyword>
<evidence type="ECO:0000259" key="7">
    <source>
        <dbReference type="PROSITE" id="PS51471"/>
    </source>
</evidence>
<evidence type="ECO:0000256" key="6">
    <source>
        <dbReference type="ARBA" id="ARBA00023004"/>
    </source>
</evidence>
<evidence type="ECO:0000256" key="4">
    <source>
        <dbReference type="ARBA" id="ARBA00022964"/>
    </source>
</evidence>
<accession>A0ABS8WAZ5</accession>
<keyword evidence="2" id="KW-0479">Metal-binding</keyword>
<comment type="caution">
    <text evidence="8">The sequence shown here is derived from an EMBL/GenBank/DDBJ whole genome shotgun (WGS) entry which is preliminary data.</text>
</comment>
<keyword evidence="3" id="KW-0847">Vitamin C</keyword>
<dbReference type="InterPro" id="IPR044862">
    <property type="entry name" value="Pro_4_hyd_alph_FE2OG_OXY"/>
</dbReference>
<keyword evidence="6" id="KW-0408">Iron</keyword>
<sequence>MSALIKQLPPSDGTPTHFEAIAQALTRQGYCIIPDALISEPELTQALFLQACQMPDKAFSAAGIGRQKDHMQNNFVRRDEIHWIDGKTPAEQAWLDWNYRLQHFLNRRLFLGLFSYESHFAHYRPGAFYKKHMDAFRGEANRVLTTVFYLNPSWTTEDGGELVLYPEHDPDNQNAQLAKVMPTFGTMVIFLSEEFPHEVLPAMRDRYSIAGWFRVNNTEKLDPPR</sequence>